<comment type="similarity">
    <text evidence="1">Belongs to the JMJD6 family.</text>
</comment>
<dbReference type="GO" id="GO:0005634">
    <property type="term" value="C:nucleus"/>
    <property type="evidence" value="ECO:0007669"/>
    <property type="project" value="TreeGrafter"/>
</dbReference>
<dbReference type="FunCoup" id="A0A6J1WWD1">
    <property type="interactions" value="2029"/>
</dbReference>
<dbReference type="CTD" id="65094"/>
<proteinExistence type="inferred from homology"/>
<dbReference type="SMART" id="SM00558">
    <property type="entry name" value="JmjC"/>
    <property type="match status" value="1"/>
</dbReference>
<evidence type="ECO:0000313" key="6">
    <source>
        <dbReference type="RefSeq" id="XP_026756942.1"/>
    </source>
</evidence>
<dbReference type="PANTHER" id="PTHR12480">
    <property type="entry name" value="ARGININE DEMETHYLASE AND LYSYL-HYDROXYLASE JMJD"/>
    <property type="match status" value="1"/>
</dbReference>
<keyword evidence="5" id="KW-1185">Reference proteome</keyword>
<dbReference type="InterPro" id="IPR041667">
    <property type="entry name" value="Cupin_8"/>
</dbReference>
<dbReference type="SUPFAM" id="SSF51197">
    <property type="entry name" value="Clavaminate synthase-like"/>
    <property type="match status" value="1"/>
</dbReference>
<dbReference type="AlphaFoldDB" id="A0A6J1WWD1"/>
<evidence type="ECO:0000259" key="4">
    <source>
        <dbReference type="PROSITE" id="PS51184"/>
    </source>
</evidence>
<dbReference type="Proteomes" id="UP001652740">
    <property type="component" value="Unplaced"/>
</dbReference>
<evidence type="ECO:0000256" key="1">
    <source>
        <dbReference type="ARBA" id="ARBA00038068"/>
    </source>
</evidence>
<protein>
    <recommendedName>
        <fullName evidence="3">Jumonji domain-containing protein 4</fullName>
    </recommendedName>
</protein>
<gene>
    <name evidence="6" type="primary">LOC113516683</name>
</gene>
<accession>A0A6J1WWD1</accession>
<dbReference type="RefSeq" id="XP_026756942.1">
    <property type="nucleotide sequence ID" value="XM_026901141.3"/>
</dbReference>
<dbReference type="GeneID" id="113516683"/>
<dbReference type="GO" id="GO:0045905">
    <property type="term" value="P:positive regulation of translational termination"/>
    <property type="evidence" value="ECO:0007669"/>
    <property type="project" value="TreeGrafter"/>
</dbReference>
<dbReference type="GO" id="GO:0005737">
    <property type="term" value="C:cytoplasm"/>
    <property type="evidence" value="ECO:0007669"/>
    <property type="project" value="TreeGrafter"/>
</dbReference>
<dbReference type="KEGG" id="gmw:113516683"/>
<comment type="catalytic activity">
    <reaction evidence="2">
        <text>L-lysyl-[protein] + 2-oxoglutarate + O2 = 4-hydroxy-L-lysyl-[protein] + succinate + CO2</text>
        <dbReference type="Rhea" id="RHEA:57156"/>
        <dbReference type="Rhea" id="RHEA-COMP:9752"/>
        <dbReference type="Rhea" id="RHEA-COMP:15084"/>
        <dbReference type="ChEBI" id="CHEBI:15379"/>
        <dbReference type="ChEBI" id="CHEBI:16526"/>
        <dbReference type="ChEBI" id="CHEBI:16810"/>
        <dbReference type="ChEBI" id="CHEBI:29969"/>
        <dbReference type="ChEBI" id="CHEBI:30031"/>
        <dbReference type="ChEBI" id="CHEBI:141495"/>
    </reaction>
</comment>
<dbReference type="Gene3D" id="2.60.120.650">
    <property type="entry name" value="Cupin"/>
    <property type="match status" value="1"/>
</dbReference>
<organism evidence="5 6">
    <name type="scientific">Galleria mellonella</name>
    <name type="common">Greater wax moth</name>
    <dbReference type="NCBI Taxonomy" id="7137"/>
    <lineage>
        <taxon>Eukaryota</taxon>
        <taxon>Metazoa</taxon>
        <taxon>Ecdysozoa</taxon>
        <taxon>Arthropoda</taxon>
        <taxon>Hexapoda</taxon>
        <taxon>Insecta</taxon>
        <taxon>Pterygota</taxon>
        <taxon>Neoptera</taxon>
        <taxon>Endopterygota</taxon>
        <taxon>Lepidoptera</taxon>
        <taxon>Glossata</taxon>
        <taxon>Ditrysia</taxon>
        <taxon>Pyraloidea</taxon>
        <taxon>Pyralidae</taxon>
        <taxon>Galleriinae</taxon>
        <taxon>Galleria</taxon>
    </lineage>
</organism>
<evidence type="ECO:0000256" key="2">
    <source>
        <dbReference type="ARBA" id="ARBA00047762"/>
    </source>
</evidence>
<reference evidence="6" key="1">
    <citation type="submission" date="2025-08" db="UniProtKB">
        <authorList>
            <consortium name="RefSeq"/>
        </authorList>
    </citation>
    <scope>IDENTIFICATION</scope>
    <source>
        <tissue evidence="6">Whole larvae</tissue>
    </source>
</reference>
<dbReference type="InterPro" id="IPR050910">
    <property type="entry name" value="JMJD6_ArgDemeth/LysHydrox"/>
</dbReference>
<dbReference type="GO" id="GO:0043565">
    <property type="term" value="F:sequence-specific DNA binding"/>
    <property type="evidence" value="ECO:0007669"/>
    <property type="project" value="TreeGrafter"/>
</dbReference>
<dbReference type="PANTHER" id="PTHR12480:SF6">
    <property type="entry name" value="2-OXOGLUTARATE AND IRON-DEPENDENT OXYGENASE JMJD4"/>
    <property type="match status" value="1"/>
</dbReference>
<evidence type="ECO:0000313" key="5">
    <source>
        <dbReference type="Proteomes" id="UP001652740"/>
    </source>
</evidence>
<dbReference type="InterPro" id="IPR003347">
    <property type="entry name" value="JmjC_dom"/>
</dbReference>
<name>A0A6J1WWD1_GALME</name>
<dbReference type="OrthoDB" id="203487at2759"/>
<dbReference type="InParanoid" id="A0A6J1WWD1"/>
<feature type="domain" description="JmjC" evidence="4">
    <location>
        <begin position="125"/>
        <end position="274"/>
    </location>
</feature>
<dbReference type="Pfam" id="PF13621">
    <property type="entry name" value="Cupin_8"/>
    <property type="match status" value="1"/>
</dbReference>
<sequence length="391" mass="46213">MKEIEIEHYDYTFKFNYDDCVCMELNINELQYEHFFQNYMQKNIPCIIKNVSSTWECAKKWINNGIINYDHFNVSYGNLEAPVADCNKITYNAHCKSIMKVNDYISYLKKNEKEKLLYLKDWHLRKIKPNDGFYEVPFIFASDWLNEYALDHKEDDFMFVYIGPEKSWTPLHVDVYNSYSWSVNIVGRKKWILFPPQEEEKLKDSLGNLPLLFKYEMSEGIKYFEIIQEQGDALFVPSGWHHQVVNLLDTISVNHNWINGCNLELVFKALQNSLVSVEHEIQEFRDTSEFYSQCQLILKSLFGMDVTTFLIFLCNIAKKRLTQIGGENDIIFGKYKLGKKHIMFDLNVILKVINTIFDQHTFLNNYVSPSIIKDFLYIKNLISQHPDSIMS</sequence>
<dbReference type="GO" id="GO:0016706">
    <property type="term" value="F:2-oxoglutarate-dependent dioxygenase activity"/>
    <property type="evidence" value="ECO:0007669"/>
    <property type="project" value="TreeGrafter"/>
</dbReference>
<dbReference type="PROSITE" id="PS51184">
    <property type="entry name" value="JMJC"/>
    <property type="match status" value="1"/>
</dbReference>
<evidence type="ECO:0000256" key="3">
    <source>
        <dbReference type="ARBA" id="ARBA00082904"/>
    </source>
</evidence>